<feature type="region of interest" description="Disordered" evidence="1">
    <location>
        <begin position="43"/>
        <end position="74"/>
    </location>
</feature>
<evidence type="ECO:0000313" key="3">
    <source>
        <dbReference type="EMBL" id="KAG7091255.1"/>
    </source>
</evidence>
<organism evidence="3 4">
    <name type="scientific">Marasmius oreades</name>
    <name type="common">fairy-ring Marasmius</name>
    <dbReference type="NCBI Taxonomy" id="181124"/>
    <lineage>
        <taxon>Eukaryota</taxon>
        <taxon>Fungi</taxon>
        <taxon>Dikarya</taxon>
        <taxon>Basidiomycota</taxon>
        <taxon>Agaricomycotina</taxon>
        <taxon>Agaricomycetes</taxon>
        <taxon>Agaricomycetidae</taxon>
        <taxon>Agaricales</taxon>
        <taxon>Marasmiineae</taxon>
        <taxon>Marasmiaceae</taxon>
        <taxon>Marasmius</taxon>
    </lineage>
</organism>
<dbReference type="KEGG" id="more:E1B28_010304"/>
<dbReference type="Proteomes" id="UP001049176">
    <property type="component" value="Chromosome 6"/>
</dbReference>
<dbReference type="GeneID" id="66079380"/>
<comment type="caution">
    <text evidence="3">The sequence shown here is derived from an EMBL/GenBank/DDBJ whole genome shotgun (WGS) entry which is preliminary data.</text>
</comment>
<dbReference type="EMBL" id="CM032186">
    <property type="protein sequence ID" value="KAG7091255.1"/>
    <property type="molecule type" value="Genomic_DNA"/>
</dbReference>
<protein>
    <submittedName>
        <fullName evidence="3">Uncharacterized protein</fullName>
    </submittedName>
</protein>
<feature type="compositionally biased region" description="Basic and acidic residues" evidence="1">
    <location>
        <begin position="43"/>
        <end position="58"/>
    </location>
</feature>
<sequence>MPRIPLLDVLHRGVVYSLAGLSVWAIVSSVAVHRNTIRSGREYMERKEAEQRQQREEAMGPVSEAIEHHTVKRP</sequence>
<dbReference type="RefSeq" id="XP_043007725.1">
    <property type="nucleotide sequence ID" value="XM_043155260.1"/>
</dbReference>
<reference evidence="3" key="1">
    <citation type="journal article" date="2021" name="Genome Biol. Evol.">
        <title>The assembled and annotated genome of the fairy-ring fungus Marasmius oreades.</title>
        <authorList>
            <person name="Hiltunen M."/>
            <person name="Ament-Velasquez S.L."/>
            <person name="Johannesson H."/>
        </authorList>
    </citation>
    <scope>NUCLEOTIDE SEQUENCE</scope>
    <source>
        <strain evidence="3">03SP1</strain>
    </source>
</reference>
<proteinExistence type="predicted"/>
<dbReference type="AlphaFoldDB" id="A0A9P7RXI1"/>
<keyword evidence="2" id="KW-0472">Membrane</keyword>
<evidence type="ECO:0000256" key="2">
    <source>
        <dbReference type="SAM" id="Phobius"/>
    </source>
</evidence>
<gene>
    <name evidence="3" type="ORF">E1B28_010304</name>
</gene>
<dbReference type="OrthoDB" id="7961613at2759"/>
<keyword evidence="4" id="KW-1185">Reference proteome</keyword>
<name>A0A9P7RXI1_9AGAR</name>
<feature type="compositionally biased region" description="Basic and acidic residues" evidence="1">
    <location>
        <begin position="65"/>
        <end position="74"/>
    </location>
</feature>
<evidence type="ECO:0000256" key="1">
    <source>
        <dbReference type="SAM" id="MobiDB-lite"/>
    </source>
</evidence>
<evidence type="ECO:0000313" key="4">
    <source>
        <dbReference type="Proteomes" id="UP001049176"/>
    </source>
</evidence>
<feature type="transmembrane region" description="Helical" evidence="2">
    <location>
        <begin position="14"/>
        <end position="32"/>
    </location>
</feature>
<keyword evidence="2" id="KW-0812">Transmembrane</keyword>
<accession>A0A9P7RXI1</accession>
<keyword evidence="2" id="KW-1133">Transmembrane helix</keyword>